<sequence>MSANNLFLYTLLYLLLTACAVPPPPLHVQIPDHSIDYLREIKPILDKRCVVCHSCYNSPCQLKLSSYEGLDRGASKEAVYNAQRLKTMDPSRLFFDAQSTEEWRAKGFHTVTENKAEPGFNDSILLQLLAHKMDHPESSGTYQPEAEDLTCAEDGAELGSYLDKHPNRGMPFGFPPLQEEEFQLIAGWLAQGGKGPTPAQQQKLITPKLADQREINRWESFLNRTDPKHRMTARYLYEHYFLAHIKFGTATDEYYELVRSRTAPGKPVDIIATVRPYDDPETDTFFYRFRKIHSTIVHKTHMVVHFDRWMLARFQELFIRPQWQEEPHEVDYDVHLSANPFIAFEQIPPVSRYRFLLDNAHYIIMTFIRGPVCRGQVALNVIHDHFWVMFLDPKYDLSVKFPGFLRMNQENLVMPIERGSQFPISRLLNHVIHNNKYHQASLRYLRSRQDFYTANYDEGLGYNAIWKGERSADAPLLTVYRHFDSASVHRGVLGGLPRTLWVIDYPLLERIYYSLVAGFDVYGTLGHQTSVRLYMDKLRREGELGFLNFMPLEKREEMQSAWYIGAEDTQVDAMAPFMPAAISFTSDDPKREFIEHIVTKEIPASAGIGFDPINYLKDDGRYNQGPAHLETDQDILRGFRSVTGPNSALLSYFNSYNANLAFVRIERENRKDACFTLVVNRWHDNVSYYAMILEKRVLNASKDRMDILPGFVGSYPNYFFKIHEKDLPDFLALLSAKEQVSEEEVDRFVRYGINRADPQFWQEYDWFQQRFFEEQPVEAGLFDLNRYYPLARIRE</sequence>
<feature type="chain" id="PRO_5043806753" evidence="1">
    <location>
        <begin position="21"/>
        <end position="795"/>
    </location>
</feature>
<dbReference type="KEGG" id="eaj:Q3M24_15270"/>
<evidence type="ECO:0000256" key="1">
    <source>
        <dbReference type="SAM" id="SignalP"/>
    </source>
</evidence>
<reference evidence="2" key="1">
    <citation type="journal article" date="2024" name="Syst. Appl. Microbiol.">
        <title>First single-strain enrichments of Electrothrix cable bacteria, description of E. aestuarii sp. nov. and E. rattekaaiensis sp. nov., and proposal of a cable bacteria taxonomy following the rules of the SeqCode.</title>
        <authorList>
            <person name="Plum-Jensen L.E."/>
            <person name="Schramm A."/>
            <person name="Marshall I.P.G."/>
        </authorList>
    </citation>
    <scope>NUCLEOTIDE SEQUENCE</scope>
    <source>
        <strain evidence="2">Rat1</strain>
    </source>
</reference>
<dbReference type="GO" id="GO:0016853">
    <property type="term" value="F:isomerase activity"/>
    <property type="evidence" value="ECO:0007669"/>
    <property type="project" value="UniProtKB-KW"/>
</dbReference>
<name>A0AAU8LRI8_9BACT</name>
<keyword evidence="2" id="KW-0413">Isomerase</keyword>
<dbReference type="EMBL" id="CP159373">
    <property type="protein sequence ID" value="XCN71660.1"/>
    <property type="molecule type" value="Genomic_DNA"/>
</dbReference>
<protein>
    <submittedName>
        <fullName evidence="2">Fatty acid cis/trans isomerase</fullName>
    </submittedName>
</protein>
<keyword evidence="1" id="KW-0732">Signal</keyword>
<reference evidence="2" key="2">
    <citation type="submission" date="2024-06" db="EMBL/GenBank/DDBJ databases">
        <authorList>
            <person name="Plum-Jensen L.E."/>
            <person name="Schramm A."/>
            <person name="Marshall I.P.G."/>
        </authorList>
    </citation>
    <scope>NUCLEOTIDE SEQUENCE</scope>
    <source>
        <strain evidence="2">Rat1</strain>
    </source>
</reference>
<dbReference type="InterPro" id="IPR010706">
    <property type="entry name" value="Fatty_acid_cis-trans_isomerase"/>
</dbReference>
<accession>A0AAU8LRI8</accession>
<feature type="signal peptide" evidence="1">
    <location>
        <begin position="1"/>
        <end position="20"/>
    </location>
</feature>
<dbReference type="AlphaFoldDB" id="A0AAU8LRI8"/>
<evidence type="ECO:0000313" key="2">
    <source>
        <dbReference type="EMBL" id="XCN71660.1"/>
    </source>
</evidence>
<dbReference type="Pfam" id="PF06934">
    <property type="entry name" value="CTI"/>
    <property type="match status" value="1"/>
</dbReference>
<proteinExistence type="predicted"/>
<gene>
    <name evidence="2" type="ORF">Q3M24_15270</name>
</gene>
<organism evidence="2">
    <name type="scientific">Candidatus Electrothrix aestuarii</name>
    <dbReference type="NCBI Taxonomy" id="3062594"/>
    <lineage>
        <taxon>Bacteria</taxon>
        <taxon>Pseudomonadati</taxon>
        <taxon>Thermodesulfobacteriota</taxon>
        <taxon>Desulfobulbia</taxon>
        <taxon>Desulfobulbales</taxon>
        <taxon>Desulfobulbaceae</taxon>
        <taxon>Candidatus Electrothrix</taxon>
    </lineage>
</organism>